<protein>
    <submittedName>
        <fullName evidence="1">Uncharacterized protein</fullName>
    </submittedName>
</protein>
<organism evidence="1 2">
    <name type="scientific">Treponema vincentii ATCC 35580</name>
    <dbReference type="NCBI Taxonomy" id="596324"/>
    <lineage>
        <taxon>Bacteria</taxon>
        <taxon>Pseudomonadati</taxon>
        <taxon>Spirochaetota</taxon>
        <taxon>Spirochaetia</taxon>
        <taxon>Spirochaetales</taxon>
        <taxon>Treponemataceae</taxon>
        <taxon>Treponema</taxon>
    </lineage>
</organism>
<dbReference type="STRING" id="596324.TREVI0001_0499"/>
<dbReference type="EMBL" id="ACYH01000011">
    <property type="protein sequence ID" value="EEV21304.1"/>
    <property type="molecule type" value="Genomic_DNA"/>
</dbReference>
<dbReference type="Proteomes" id="UP000004509">
    <property type="component" value="Unassembled WGS sequence"/>
</dbReference>
<reference evidence="1 2" key="1">
    <citation type="submission" date="2009-07" db="EMBL/GenBank/DDBJ databases">
        <authorList>
            <person name="Madupu R."/>
            <person name="Sebastian Y."/>
            <person name="Durkin A.S."/>
            <person name="Torralba M."/>
            <person name="Methe B."/>
            <person name="Sutton G.G."/>
            <person name="Strausberg R.L."/>
            <person name="Nelson K.E."/>
        </authorList>
    </citation>
    <scope>NUCLEOTIDE SEQUENCE [LARGE SCALE GENOMIC DNA]</scope>
    <source>
        <strain evidence="1 2">ATCC 35580</strain>
    </source>
</reference>
<dbReference type="AlphaFoldDB" id="C8PM87"/>
<sequence length="86" mass="9881">MFPPHKDVTVTFSPFGFRTTKLAPEARLTNISQAVFLAGNRNIQRTYLYGKLSSIILPLKVSRGKICFLFFKTVAVLRRLRGTWYN</sequence>
<accession>C8PM87</accession>
<evidence type="ECO:0000313" key="2">
    <source>
        <dbReference type="Proteomes" id="UP000004509"/>
    </source>
</evidence>
<comment type="caution">
    <text evidence="1">The sequence shown here is derived from an EMBL/GenBank/DDBJ whole genome shotgun (WGS) entry which is preliminary data.</text>
</comment>
<gene>
    <name evidence="1" type="ORF">TREVI0001_0499</name>
</gene>
<proteinExistence type="predicted"/>
<evidence type="ECO:0000313" key="1">
    <source>
        <dbReference type="EMBL" id="EEV21304.1"/>
    </source>
</evidence>
<name>C8PM87_9SPIR</name>